<feature type="region of interest" description="Disordered" evidence="1">
    <location>
        <begin position="1"/>
        <end position="37"/>
    </location>
</feature>
<reference evidence="2" key="1">
    <citation type="submission" date="2018-11" db="EMBL/GenBank/DDBJ databases">
        <authorList>
            <consortium name="Pathogen Informatics"/>
        </authorList>
    </citation>
    <scope>NUCLEOTIDE SEQUENCE</scope>
</reference>
<evidence type="ECO:0000313" key="3">
    <source>
        <dbReference type="Proteomes" id="UP000784294"/>
    </source>
</evidence>
<organism evidence="2 3">
    <name type="scientific">Protopolystoma xenopodis</name>
    <dbReference type="NCBI Taxonomy" id="117903"/>
    <lineage>
        <taxon>Eukaryota</taxon>
        <taxon>Metazoa</taxon>
        <taxon>Spiralia</taxon>
        <taxon>Lophotrochozoa</taxon>
        <taxon>Platyhelminthes</taxon>
        <taxon>Monogenea</taxon>
        <taxon>Polyopisthocotylea</taxon>
        <taxon>Polystomatidea</taxon>
        <taxon>Polystomatidae</taxon>
        <taxon>Protopolystoma</taxon>
    </lineage>
</organism>
<dbReference type="AlphaFoldDB" id="A0A3S5ADW8"/>
<gene>
    <name evidence="2" type="ORF">PXEA_LOCUS20189</name>
</gene>
<evidence type="ECO:0000256" key="1">
    <source>
        <dbReference type="SAM" id="MobiDB-lite"/>
    </source>
</evidence>
<sequence length="70" mass="8162">MGREKRMSRKEKEEEEEEEEEEKEEEEEEEEEDVRGDVVGCIQSLVWLPSTDRKVGGRAETATGCRDDKT</sequence>
<feature type="non-terminal residue" evidence="2">
    <location>
        <position position="70"/>
    </location>
</feature>
<evidence type="ECO:0000313" key="2">
    <source>
        <dbReference type="EMBL" id="VEL26749.1"/>
    </source>
</evidence>
<comment type="caution">
    <text evidence="2">The sequence shown here is derived from an EMBL/GenBank/DDBJ whole genome shotgun (WGS) entry which is preliminary data.</text>
</comment>
<proteinExistence type="predicted"/>
<name>A0A3S5ADW8_9PLAT</name>
<dbReference type="Proteomes" id="UP000784294">
    <property type="component" value="Unassembled WGS sequence"/>
</dbReference>
<feature type="compositionally biased region" description="Acidic residues" evidence="1">
    <location>
        <begin position="13"/>
        <end position="34"/>
    </location>
</feature>
<keyword evidence="3" id="KW-1185">Reference proteome</keyword>
<protein>
    <submittedName>
        <fullName evidence="2">Uncharacterized protein</fullName>
    </submittedName>
</protein>
<dbReference type="EMBL" id="CAAALY010082406">
    <property type="protein sequence ID" value="VEL26749.1"/>
    <property type="molecule type" value="Genomic_DNA"/>
</dbReference>
<feature type="region of interest" description="Disordered" evidence="1">
    <location>
        <begin position="51"/>
        <end position="70"/>
    </location>
</feature>
<accession>A0A3S5ADW8</accession>